<feature type="compositionally biased region" description="Polar residues" evidence="1">
    <location>
        <begin position="9"/>
        <end position="23"/>
    </location>
</feature>
<reference evidence="2" key="1">
    <citation type="submission" date="2021-01" db="UniProtKB">
        <authorList>
            <consortium name="EnsemblPlants"/>
        </authorList>
    </citation>
    <scope>IDENTIFICATION</scope>
</reference>
<dbReference type="Gramene" id="QL93p0107_0045:mrna">
    <property type="protein sequence ID" value="QL93p0107_0045:mrna"/>
    <property type="gene ID" value="QL93p0107_0045"/>
</dbReference>
<evidence type="ECO:0000313" key="2">
    <source>
        <dbReference type="EnsemblPlants" id="QL93p0107_0045:mrna"/>
    </source>
</evidence>
<dbReference type="EnsemblPlants" id="QL93p0107_0045:mrna">
    <property type="protein sequence ID" value="QL93p0107_0045:mrna"/>
    <property type="gene ID" value="QL93p0107_0045"/>
</dbReference>
<feature type="region of interest" description="Disordered" evidence="1">
    <location>
        <begin position="1"/>
        <end position="23"/>
    </location>
</feature>
<dbReference type="AlphaFoldDB" id="A0A7N2N637"/>
<accession>A0A7N2N637</accession>
<evidence type="ECO:0000313" key="3">
    <source>
        <dbReference type="Proteomes" id="UP000594261"/>
    </source>
</evidence>
<sequence length="82" mass="9053">MQGEGSEGGTNQQAWDKWSNDGTEQQVAKLMEEDFRQTRSASHAWKKKLEALDVLAIVKSRKEFSKAEWMCSSSSISGGVSG</sequence>
<dbReference type="InParanoid" id="A0A7N2N637"/>
<name>A0A7N2N637_QUELO</name>
<protein>
    <submittedName>
        <fullName evidence="2">Uncharacterized protein</fullName>
    </submittedName>
</protein>
<proteinExistence type="predicted"/>
<keyword evidence="3" id="KW-1185">Reference proteome</keyword>
<evidence type="ECO:0000256" key="1">
    <source>
        <dbReference type="SAM" id="MobiDB-lite"/>
    </source>
</evidence>
<organism evidence="2 3">
    <name type="scientific">Quercus lobata</name>
    <name type="common">Valley oak</name>
    <dbReference type="NCBI Taxonomy" id="97700"/>
    <lineage>
        <taxon>Eukaryota</taxon>
        <taxon>Viridiplantae</taxon>
        <taxon>Streptophyta</taxon>
        <taxon>Embryophyta</taxon>
        <taxon>Tracheophyta</taxon>
        <taxon>Spermatophyta</taxon>
        <taxon>Magnoliopsida</taxon>
        <taxon>eudicotyledons</taxon>
        <taxon>Gunneridae</taxon>
        <taxon>Pentapetalae</taxon>
        <taxon>rosids</taxon>
        <taxon>fabids</taxon>
        <taxon>Fagales</taxon>
        <taxon>Fagaceae</taxon>
        <taxon>Quercus</taxon>
    </lineage>
</organism>
<dbReference type="Proteomes" id="UP000594261">
    <property type="component" value="Unassembled WGS sequence"/>
</dbReference>